<sequence>MTGPAEPEDRGEQWSAYEPTQHATPNPYAPNPYQQDPYQQDPHQQDPYSQAAPPPVPYSIAPYPGAAYPAHPASPQSVFAAQGPAPATGQSSSIGAMVVGGILLVTCFATPAGLAPLVLGILGFTKANSVNRLWMAGQRQEAEAAADSSRTLALWAWISCAVGIAVMILAVVFFFVWALNVDPNTSNQPGTYGT</sequence>
<evidence type="ECO:0000256" key="2">
    <source>
        <dbReference type="ARBA" id="ARBA00022692"/>
    </source>
</evidence>
<evidence type="ECO:0000313" key="8">
    <source>
        <dbReference type="Proteomes" id="UP001500822"/>
    </source>
</evidence>
<evidence type="ECO:0000256" key="3">
    <source>
        <dbReference type="ARBA" id="ARBA00022989"/>
    </source>
</evidence>
<dbReference type="Pfam" id="PF04505">
    <property type="entry name" value="CD225"/>
    <property type="match status" value="1"/>
</dbReference>
<accession>A0ABP8YUN3</accession>
<evidence type="ECO:0000256" key="6">
    <source>
        <dbReference type="SAM" id="Phobius"/>
    </source>
</evidence>
<feature type="transmembrane region" description="Helical" evidence="6">
    <location>
        <begin position="154"/>
        <end position="179"/>
    </location>
</feature>
<evidence type="ECO:0000256" key="1">
    <source>
        <dbReference type="ARBA" id="ARBA00004370"/>
    </source>
</evidence>
<evidence type="ECO:0008006" key="9">
    <source>
        <dbReference type="Google" id="ProtNLM"/>
    </source>
</evidence>
<protein>
    <recommendedName>
        <fullName evidence="9">Interferon-induced transmembrane protein</fullName>
    </recommendedName>
</protein>
<dbReference type="Proteomes" id="UP001500822">
    <property type="component" value="Unassembled WGS sequence"/>
</dbReference>
<dbReference type="InterPro" id="IPR007593">
    <property type="entry name" value="CD225/Dispanin_fam"/>
</dbReference>
<feature type="region of interest" description="Disordered" evidence="5">
    <location>
        <begin position="1"/>
        <end position="56"/>
    </location>
</feature>
<dbReference type="EMBL" id="BAABIE010000001">
    <property type="protein sequence ID" value="GAA4738163.1"/>
    <property type="molecule type" value="Genomic_DNA"/>
</dbReference>
<keyword evidence="2 6" id="KW-0812">Transmembrane</keyword>
<evidence type="ECO:0000256" key="5">
    <source>
        <dbReference type="SAM" id="MobiDB-lite"/>
    </source>
</evidence>
<proteinExistence type="predicted"/>
<gene>
    <name evidence="7" type="ORF">GCM10023217_01860</name>
</gene>
<keyword evidence="8" id="KW-1185">Reference proteome</keyword>
<keyword evidence="3 6" id="KW-1133">Transmembrane helix</keyword>
<name>A0ABP8YUN3_9ACTN</name>
<reference evidence="8" key="1">
    <citation type="journal article" date="2019" name="Int. J. Syst. Evol. Microbiol.">
        <title>The Global Catalogue of Microorganisms (GCM) 10K type strain sequencing project: providing services to taxonomists for standard genome sequencing and annotation.</title>
        <authorList>
            <consortium name="The Broad Institute Genomics Platform"/>
            <consortium name="The Broad Institute Genome Sequencing Center for Infectious Disease"/>
            <person name="Wu L."/>
            <person name="Ma J."/>
        </authorList>
    </citation>
    <scope>NUCLEOTIDE SEQUENCE [LARGE SCALE GENOMIC DNA]</scope>
    <source>
        <strain evidence="8">JCM 18077</strain>
    </source>
</reference>
<evidence type="ECO:0000256" key="4">
    <source>
        <dbReference type="ARBA" id="ARBA00023136"/>
    </source>
</evidence>
<dbReference type="RefSeq" id="WP_246993965.1">
    <property type="nucleotide sequence ID" value="NZ_BAABIE010000001.1"/>
</dbReference>
<feature type="transmembrane region" description="Helical" evidence="6">
    <location>
        <begin position="94"/>
        <end position="125"/>
    </location>
</feature>
<organism evidence="7 8">
    <name type="scientific">Gordonia alkaliphila</name>
    <dbReference type="NCBI Taxonomy" id="1053547"/>
    <lineage>
        <taxon>Bacteria</taxon>
        <taxon>Bacillati</taxon>
        <taxon>Actinomycetota</taxon>
        <taxon>Actinomycetes</taxon>
        <taxon>Mycobacteriales</taxon>
        <taxon>Gordoniaceae</taxon>
        <taxon>Gordonia</taxon>
    </lineage>
</organism>
<comment type="subcellular location">
    <subcellularLocation>
        <location evidence="1">Membrane</location>
    </subcellularLocation>
</comment>
<evidence type="ECO:0000313" key="7">
    <source>
        <dbReference type="EMBL" id="GAA4738163.1"/>
    </source>
</evidence>
<feature type="compositionally biased region" description="Low complexity" evidence="5">
    <location>
        <begin position="31"/>
        <end position="51"/>
    </location>
</feature>
<comment type="caution">
    <text evidence="7">The sequence shown here is derived from an EMBL/GenBank/DDBJ whole genome shotgun (WGS) entry which is preliminary data.</text>
</comment>
<keyword evidence="4 6" id="KW-0472">Membrane</keyword>